<evidence type="ECO:0000313" key="12">
    <source>
        <dbReference type="Proteomes" id="UP001295423"/>
    </source>
</evidence>
<proteinExistence type="inferred from homology"/>
<keyword evidence="3 10" id="KW-0812">Transmembrane</keyword>
<protein>
    <submittedName>
        <fullName evidence="11">Uncharacterized protein</fullName>
    </submittedName>
</protein>
<comment type="caution">
    <text evidence="11">The sequence shown here is derived from an EMBL/GenBank/DDBJ whole genome shotgun (WGS) entry which is preliminary data.</text>
</comment>
<dbReference type="AlphaFoldDB" id="A0AAD2FNH9"/>
<sequence>MSSYLIYSKDEAYSRRTAAVIGAADASPSLRRVPDGEESLDYKFRETEGIKGPEREAAAENSSASASIDDEIPSHHELEASASFLDEYHDHGDKKKNMRKNPRYNPRRKNSGASTSSSNDSIQSYPAANNSRIMEIYCLLLSVALLFTLGLMAGRHIWEYPVSSSSPSSSVISGVRDSSDKNLQDTPQIPKITVGTYYYPWHGGDFHRGAGYVRKSLGQSPALGEYDDRDPNTISQHLAWSKEGNIGLWVASWWGAYEREDNTTRTVILNHEELKKGGPFENHKVALFYETFGRIREEDYYSLHRIKPDMEFICEHYLSHPNYYTLDDGRPVLFVYLTRHLETLVRFESVIHIMRKTVKDACGKDIYIIGDQIFGRFDPPGYEVSAEQRLVEKEDKLYSSTPTAFDLLDGVTNYDVYGSMGATLRTFGGYVAEDSVADYYLTVQRKWRKYAKEQKGCSFIPAVSPGYNDLGVRPKEEHTPLARSLKRATRGGKDSGSFFRVSIEHARTLVDPSASYLLMVNSFNEWHEDTQIEPVIGEPASTPYNMTFGIEYDGYGTLYLDILRNGTKDVNIVV</sequence>
<evidence type="ECO:0000256" key="9">
    <source>
        <dbReference type="SAM" id="MobiDB-lite"/>
    </source>
</evidence>
<keyword evidence="8 10" id="KW-0472">Membrane</keyword>
<keyword evidence="6 10" id="KW-1133">Transmembrane helix</keyword>
<gene>
    <name evidence="11" type="ORF">CYCCA115_LOCUS11075</name>
</gene>
<evidence type="ECO:0000256" key="4">
    <source>
        <dbReference type="ARBA" id="ARBA00022801"/>
    </source>
</evidence>
<dbReference type="Gene3D" id="3.20.20.80">
    <property type="entry name" value="Glycosidases"/>
    <property type="match status" value="1"/>
</dbReference>
<organism evidence="11 12">
    <name type="scientific">Cylindrotheca closterium</name>
    <dbReference type="NCBI Taxonomy" id="2856"/>
    <lineage>
        <taxon>Eukaryota</taxon>
        <taxon>Sar</taxon>
        <taxon>Stramenopiles</taxon>
        <taxon>Ochrophyta</taxon>
        <taxon>Bacillariophyta</taxon>
        <taxon>Bacillariophyceae</taxon>
        <taxon>Bacillariophycidae</taxon>
        <taxon>Bacillariales</taxon>
        <taxon>Bacillariaceae</taxon>
        <taxon>Cylindrotheca</taxon>
    </lineage>
</organism>
<evidence type="ECO:0000256" key="3">
    <source>
        <dbReference type="ARBA" id="ARBA00022692"/>
    </source>
</evidence>
<name>A0AAD2FNH9_9STRA</name>
<evidence type="ECO:0000256" key="6">
    <source>
        <dbReference type="ARBA" id="ARBA00022989"/>
    </source>
</evidence>
<feature type="compositionally biased region" description="Basic and acidic residues" evidence="9">
    <location>
        <begin position="32"/>
        <end position="58"/>
    </location>
</feature>
<dbReference type="PANTHER" id="PTHR13572:SF4">
    <property type="entry name" value="RE57134P"/>
    <property type="match status" value="1"/>
</dbReference>
<evidence type="ECO:0000256" key="2">
    <source>
        <dbReference type="ARBA" id="ARBA00009559"/>
    </source>
</evidence>
<comment type="subcellular location">
    <subcellularLocation>
        <location evidence="1">Golgi apparatus membrane</location>
        <topology evidence="1">Single-pass type II membrane protein</topology>
    </subcellularLocation>
</comment>
<evidence type="ECO:0000256" key="1">
    <source>
        <dbReference type="ARBA" id="ARBA00004323"/>
    </source>
</evidence>
<keyword evidence="12" id="KW-1185">Reference proteome</keyword>
<feature type="compositionally biased region" description="Low complexity" evidence="9">
    <location>
        <begin position="162"/>
        <end position="176"/>
    </location>
</feature>
<keyword evidence="5" id="KW-0735">Signal-anchor</keyword>
<feature type="region of interest" description="Disordered" evidence="9">
    <location>
        <begin position="162"/>
        <end position="186"/>
    </location>
</feature>
<feature type="region of interest" description="Disordered" evidence="9">
    <location>
        <begin position="90"/>
        <end position="123"/>
    </location>
</feature>
<dbReference type="Proteomes" id="UP001295423">
    <property type="component" value="Unassembled WGS sequence"/>
</dbReference>
<accession>A0AAD2FNH9</accession>
<evidence type="ECO:0000256" key="10">
    <source>
        <dbReference type="SAM" id="Phobius"/>
    </source>
</evidence>
<keyword evidence="4" id="KW-0378">Hydrolase</keyword>
<reference evidence="11" key="1">
    <citation type="submission" date="2023-08" db="EMBL/GenBank/DDBJ databases">
        <authorList>
            <person name="Audoor S."/>
            <person name="Bilcke G."/>
        </authorList>
    </citation>
    <scope>NUCLEOTIDE SEQUENCE</scope>
</reference>
<dbReference type="GO" id="GO:0000139">
    <property type="term" value="C:Golgi membrane"/>
    <property type="evidence" value="ECO:0007669"/>
    <property type="project" value="UniProtKB-SubCell"/>
</dbReference>
<dbReference type="EMBL" id="CAKOGP040001725">
    <property type="protein sequence ID" value="CAJ1947295.1"/>
    <property type="molecule type" value="Genomic_DNA"/>
</dbReference>
<feature type="region of interest" description="Disordered" evidence="9">
    <location>
        <begin position="26"/>
        <end position="72"/>
    </location>
</feature>
<dbReference type="Pfam" id="PF16317">
    <property type="entry name" value="Glyco_hydro_99"/>
    <property type="match status" value="2"/>
</dbReference>
<dbReference type="GO" id="GO:0004559">
    <property type="term" value="F:alpha-mannosidase activity"/>
    <property type="evidence" value="ECO:0007669"/>
    <property type="project" value="TreeGrafter"/>
</dbReference>
<keyword evidence="7" id="KW-0333">Golgi apparatus</keyword>
<feature type="compositionally biased region" description="Basic residues" evidence="9">
    <location>
        <begin position="96"/>
        <end position="110"/>
    </location>
</feature>
<evidence type="ECO:0000256" key="7">
    <source>
        <dbReference type="ARBA" id="ARBA00023034"/>
    </source>
</evidence>
<evidence type="ECO:0000256" key="5">
    <source>
        <dbReference type="ARBA" id="ARBA00022968"/>
    </source>
</evidence>
<feature type="transmembrane region" description="Helical" evidence="10">
    <location>
        <begin position="136"/>
        <end position="158"/>
    </location>
</feature>
<dbReference type="PANTHER" id="PTHR13572">
    <property type="entry name" value="ENDO-ALPHA-1,2-MANNOSIDASE"/>
    <property type="match status" value="1"/>
</dbReference>
<comment type="similarity">
    <text evidence="2">Belongs to the glycosyl hydrolase 99 family.</text>
</comment>
<feature type="compositionally biased region" description="Low complexity" evidence="9">
    <location>
        <begin position="111"/>
        <end position="121"/>
    </location>
</feature>
<evidence type="ECO:0000256" key="8">
    <source>
        <dbReference type="ARBA" id="ARBA00023136"/>
    </source>
</evidence>
<evidence type="ECO:0000313" key="11">
    <source>
        <dbReference type="EMBL" id="CAJ1947295.1"/>
    </source>
</evidence>
<dbReference type="InterPro" id="IPR026071">
    <property type="entry name" value="Glyco_Hydrolase_99"/>
</dbReference>